<dbReference type="EMBL" id="NAFL01000251">
    <property type="protein sequence ID" value="OSJ32090.1"/>
    <property type="molecule type" value="Genomic_DNA"/>
</dbReference>
<protein>
    <submittedName>
        <fullName evidence="5">Secretion protein HylD</fullName>
    </submittedName>
</protein>
<dbReference type="Gene3D" id="2.40.30.170">
    <property type="match status" value="1"/>
</dbReference>
<feature type="coiled-coil region" evidence="1">
    <location>
        <begin position="103"/>
        <end position="182"/>
    </location>
</feature>
<evidence type="ECO:0000313" key="6">
    <source>
        <dbReference type="Proteomes" id="UP000193335"/>
    </source>
</evidence>
<accession>A0A1Y2JQJ7</accession>
<dbReference type="SUPFAM" id="SSF56954">
    <property type="entry name" value="Outer membrane efflux proteins (OEP)"/>
    <property type="match status" value="1"/>
</dbReference>
<keyword evidence="1" id="KW-0175">Coiled coil</keyword>
<keyword evidence="2" id="KW-0472">Membrane</keyword>
<dbReference type="Gene3D" id="2.40.50.100">
    <property type="match status" value="1"/>
</dbReference>
<feature type="domain" description="CusB-like beta-barrel" evidence="4">
    <location>
        <begin position="257"/>
        <end position="311"/>
    </location>
</feature>
<dbReference type="RefSeq" id="WP_085401341.1">
    <property type="nucleotide sequence ID" value="NZ_NAFL01000251.1"/>
</dbReference>
<dbReference type="Gene3D" id="1.10.287.470">
    <property type="entry name" value="Helix hairpin bin"/>
    <property type="match status" value="2"/>
</dbReference>
<keyword evidence="2" id="KW-0812">Transmembrane</keyword>
<evidence type="ECO:0000259" key="4">
    <source>
        <dbReference type="Pfam" id="PF25954"/>
    </source>
</evidence>
<evidence type="ECO:0000313" key="5">
    <source>
        <dbReference type="EMBL" id="OSJ32090.1"/>
    </source>
</evidence>
<dbReference type="InterPro" id="IPR050739">
    <property type="entry name" value="MFP"/>
</dbReference>
<keyword evidence="2" id="KW-1133">Transmembrane helix</keyword>
<feature type="transmembrane region" description="Helical" evidence="2">
    <location>
        <begin position="31"/>
        <end position="49"/>
    </location>
</feature>
<dbReference type="PANTHER" id="PTHR30386">
    <property type="entry name" value="MEMBRANE FUSION SUBUNIT OF EMRAB-TOLC MULTIDRUG EFFLUX PUMP"/>
    <property type="match status" value="1"/>
</dbReference>
<organism evidence="5 6">
    <name type="scientific">Bradyrhizobium japonicum</name>
    <dbReference type="NCBI Taxonomy" id="375"/>
    <lineage>
        <taxon>Bacteria</taxon>
        <taxon>Pseudomonadati</taxon>
        <taxon>Pseudomonadota</taxon>
        <taxon>Alphaproteobacteria</taxon>
        <taxon>Hyphomicrobiales</taxon>
        <taxon>Nitrobacteraceae</taxon>
        <taxon>Bradyrhizobium</taxon>
    </lineage>
</organism>
<gene>
    <name evidence="5" type="ORF">BSZ19_19800</name>
</gene>
<sequence length="371" mass="40151">MAVLLLLIYAAICVAIFRVLRVPLNKWTVTAAGIGGVAVVGGLLAGMNYNHPFTNDARLYFFTTPVIPQVKGRVVEVAVKPNVALKKGDPLFRIDPAPYQFVVEQKQAALAEAEQGVKQLKSSLDQTSAGLEKANAQLSLAQANYDRQNQLFQAKDIAQAALDTAQRNLDAARQTVAEAQAVEQRARLAFTSDIGGVNTTVARLSADLRDAQYDLDQTTVVAPTDGYVTQLFLRPGMMAASTPAMVFIHNDDRTFSASFPQTVVQRLRPGAEAEIAFDAIPGRVFRGKVEALIDAVSQGQLQASGTLLNPEDRAKSQGLASVNIDIVDDLSSYQLPAGTTAQVAVYSDHWAPVAAIRRILLRMKSWLKYVL</sequence>
<reference evidence="5 6" key="1">
    <citation type="submission" date="2017-03" db="EMBL/GenBank/DDBJ databases">
        <title>Whole genome sequences of fourteen strains of Bradyrhizobium canariense and one strain of Bradyrhizobium japonicum isolated from Lupinus (Papilionoideae: Genisteae) species in Algeria.</title>
        <authorList>
            <person name="Crovadore J."/>
            <person name="Chekireb D."/>
            <person name="Brachmann A."/>
            <person name="Chablais R."/>
            <person name="Cochard B."/>
            <person name="Lefort F."/>
        </authorList>
    </citation>
    <scope>NUCLEOTIDE SEQUENCE [LARGE SCALE GENOMIC DNA]</scope>
    <source>
        <strain evidence="5 6">UBMA197</strain>
    </source>
</reference>
<evidence type="ECO:0000259" key="3">
    <source>
        <dbReference type="Pfam" id="PF25917"/>
    </source>
</evidence>
<name>A0A1Y2JQJ7_BRAJP</name>
<dbReference type="Pfam" id="PF25917">
    <property type="entry name" value="BSH_RND"/>
    <property type="match status" value="1"/>
</dbReference>
<dbReference type="PANTHER" id="PTHR30386:SF18">
    <property type="entry name" value="INNER MEMBRANE PROTEIN YIAV-RELATED"/>
    <property type="match status" value="1"/>
</dbReference>
<dbReference type="Pfam" id="PF25954">
    <property type="entry name" value="Beta-barrel_RND_2"/>
    <property type="match status" value="1"/>
</dbReference>
<dbReference type="Proteomes" id="UP000193335">
    <property type="component" value="Unassembled WGS sequence"/>
</dbReference>
<dbReference type="InterPro" id="IPR058792">
    <property type="entry name" value="Beta-barrel_RND_2"/>
</dbReference>
<proteinExistence type="predicted"/>
<comment type="caution">
    <text evidence="5">The sequence shown here is derived from an EMBL/GenBank/DDBJ whole genome shotgun (WGS) entry which is preliminary data.</text>
</comment>
<evidence type="ECO:0000256" key="2">
    <source>
        <dbReference type="SAM" id="Phobius"/>
    </source>
</evidence>
<dbReference type="SUPFAM" id="SSF111369">
    <property type="entry name" value="HlyD-like secretion proteins"/>
    <property type="match status" value="1"/>
</dbReference>
<dbReference type="InterPro" id="IPR058625">
    <property type="entry name" value="MdtA-like_BSH"/>
</dbReference>
<feature type="domain" description="Multidrug resistance protein MdtA-like barrel-sandwich hybrid" evidence="3">
    <location>
        <begin position="66"/>
        <end position="241"/>
    </location>
</feature>
<dbReference type="AlphaFoldDB" id="A0A1Y2JQJ7"/>
<evidence type="ECO:0000256" key="1">
    <source>
        <dbReference type="SAM" id="Coils"/>
    </source>
</evidence>